<evidence type="ECO:0000313" key="1">
    <source>
        <dbReference type="EMBL" id="MBB5021435.1"/>
    </source>
</evidence>
<proteinExistence type="predicted"/>
<dbReference type="EMBL" id="JACHID010000003">
    <property type="protein sequence ID" value="MBB5021435.1"/>
    <property type="molecule type" value="Genomic_DNA"/>
</dbReference>
<comment type="caution">
    <text evidence="1">The sequence shown here is derived from an EMBL/GenBank/DDBJ whole genome shotgun (WGS) entry which is preliminary data.</text>
</comment>
<accession>A0A7W8DGI3</accession>
<sequence length="103" mass="12076">MRRNDCAEEIRKLIQSAAFLRHESLSLGRTIHAPNIKTSRKLSLVVDYLELAARLSSEIEDQLQNLREELEKESTPEEEFHYQGDYDTIDDTLKHYLGRDDEK</sequence>
<evidence type="ECO:0000313" key="2">
    <source>
        <dbReference type="Proteomes" id="UP000528322"/>
    </source>
</evidence>
<dbReference type="AlphaFoldDB" id="A0A7W8DGI3"/>
<protein>
    <submittedName>
        <fullName evidence="1">Uncharacterized protein</fullName>
    </submittedName>
</protein>
<dbReference type="Proteomes" id="UP000528322">
    <property type="component" value="Unassembled WGS sequence"/>
</dbReference>
<gene>
    <name evidence="1" type="ORF">HNR37_000744</name>
</gene>
<name>A0A7W8DGI3_9BACT</name>
<organism evidence="1 2">
    <name type="scientific">Desulfurispira natronophila</name>
    <dbReference type="NCBI Taxonomy" id="682562"/>
    <lineage>
        <taxon>Bacteria</taxon>
        <taxon>Pseudomonadati</taxon>
        <taxon>Chrysiogenota</taxon>
        <taxon>Chrysiogenia</taxon>
        <taxon>Chrysiogenales</taxon>
        <taxon>Chrysiogenaceae</taxon>
        <taxon>Desulfurispira</taxon>
    </lineage>
</organism>
<reference evidence="1 2" key="1">
    <citation type="submission" date="2020-08" db="EMBL/GenBank/DDBJ databases">
        <title>Genomic Encyclopedia of Type Strains, Phase IV (KMG-IV): sequencing the most valuable type-strain genomes for metagenomic binning, comparative biology and taxonomic classification.</title>
        <authorList>
            <person name="Goeker M."/>
        </authorList>
    </citation>
    <scope>NUCLEOTIDE SEQUENCE [LARGE SCALE GENOMIC DNA]</scope>
    <source>
        <strain evidence="1 2">DSM 22071</strain>
    </source>
</reference>
<dbReference type="RefSeq" id="WP_183730123.1">
    <property type="nucleotide sequence ID" value="NZ_JACHID010000003.1"/>
</dbReference>
<keyword evidence="2" id="KW-1185">Reference proteome</keyword>